<dbReference type="Gene3D" id="3.30.420.10">
    <property type="entry name" value="Ribonuclease H-like superfamily/Ribonuclease H"/>
    <property type="match status" value="1"/>
</dbReference>
<keyword evidence="3" id="KW-1185">Reference proteome</keyword>
<evidence type="ECO:0000313" key="3">
    <source>
        <dbReference type="Proteomes" id="UP000266673"/>
    </source>
</evidence>
<evidence type="ECO:0000259" key="1">
    <source>
        <dbReference type="PROSITE" id="PS50822"/>
    </source>
</evidence>
<evidence type="ECO:0000313" key="2">
    <source>
        <dbReference type="EMBL" id="RIB30646.1"/>
    </source>
</evidence>
<dbReference type="PROSITE" id="PS50822">
    <property type="entry name" value="PIWI"/>
    <property type="match status" value="1"/>
</dbReference>
<sequence length="254" mass="29591">MGSEPNGFRKVVAVDIRSYAHVLEIIWDEENKKENIAIGVRYFCNGTVREAFITPKAYGIRADVYHPSKEDKKKDDLVFLQLCGLMNDNLTEYSCRYWMNEKLRHDVDIIENLNEMVLELFEQCKVKGRLLPEIIFYWDGIGETQFETVKTDELEPLLVALEKYYKSEKLPLPKLTFMIIQKRHHARFKLLNGKNCKHGTVVDTEIVMIVFIYNLTLDGELDFNSEKAILMLSGVGPKENLEANNIKFYLSWLI</sequence>
<dbReference type="Proteomes" id="UP000266673">
    <property type="component" value="Unassembled WGS sequence"/>
</dbReference>
<dbReference type="OrthoDB" id="2421973at2759"/>
<accession>A0A397WDU0</accession>
<dbReference type="STRING" id="44941.A0A397WDU0"/>
<dbReference type="InterPro" id="IPR036397">
    <property type="entry name" value="RNaseH_sf"/>
</dbReference>
<dbReference type="Pfam" id="PF02171">
    <property type="entry name" value="Piwi"/>
    <property type="match status" value="1"/>
</dbReference>
<name>A0A397WDU0_9GLOM</name>
<protein>
    <submittedName>
        <fullName evidence="2">Piwi domain-containing protein</fullName>
    </submittedName>
</protein>
<proteinExistence type="predicted"/>
<dbReference type="InterPro" id="IPR012337">
    <property type="entry name" value="RNaseH-like_sf"/>
</dbReference>
<feature type="domain" description="Piwi" evidence="1">
    <location>
        <begin position="133"/>
        <end position="188"/>
    </location>
</feature>
<comment type="caution">
    <text evidence="2">The sequence shown here is derived from an EMBL/GenBank/DDBJ whole genome shotgun (WGS) entry which is preliminary data.</text>
</comment>
<dbReference type="AlphaFoldDB" id="A0A397WDU0"/>
<reference evidence="2 3" key="1">
    <citation type="submission" date="2018-06" db="EMBL/GenBank/DDBJ databases">
        <title>Comparative genomics reveals the genomic features of Rhizophagus irregularis, R. cerebriforme, R. diaphanum and Gigaspora rosea, and their symbiotic lifestyle signature.</title>
        <authorList>
            <person name="Morin E."/>
            <person name="San Clemente H."/>
            <person name="Chen E.C.H."/>
            <person name="De La Providencia I."/>
            <person name="Hainaut M."/>
            <person name="Kuo A."/>
            <person name="Kohler A."/>
            <person name="Murat C."/>
            <person name="Tang N."/>
            <person name="Roy S."/>
            <person name="Loubradou J."/>
            <person name="Henrissat B."/>
            <person name="Grigoriev I.V."/>
            <person name="Corradi N."/>
            <person name="Roux C."/>
            <person name="Martin F.M."/>
        </authorList>
    </citation>
    <scope>NUCLEOTIDE SEQUENCE [LARGE SCALE GENOMIC DNA]</scope>
    <source>
        <strain evidence="2 3">DAOM 194757</strain>
    </source>
</reference>
<dbReference type="GO" id="GO:0003676">
    <property type="term" value="F:nucleic acid binding"/>
    <property type="evidence" value="ECO:0007669"/>
    <property type="project" value="InterPro"/>
</dbReference>
<dbReference type="EMBL" id="QKWP01000008">
    <property type="protein sequence ID" value="RIB30646.1"/>
    <property type="molecule type" value="Genomic_DNA"/>
</dbReference>
<dbReference type="SUPFAM" id="SSF53098">
    <property type="entry name" value="Ribonuclease H-like"/>
    <property type="match status" value="1"/>
</dbReference>
<organism evidence="2 3">
    <name type="scientific">Gigaspora rosea</name>
    <dbReference type="NCBI Taxonomy" id="44941"/>
    <lineage>
        <taxon>Eukaryota</taxon>
        <taxon>Fungi</taxon>
        <taxon>Fungi incertae sedis</taxon>
        <taxon>Mucoromycota</taxon>
        <taxon>Glomeromycotina</taxon>
        <taxon>Glomeromycetes</taxon>
        <taxon>Diversisporales</taxon>
        <taxon>Gigasporaceae</taxon>
        <taxon>Gigaspora</taxon>
    </lineage>
</organism>
<dbReference type="PANTHER" id="PTHR22891">
    <property type="entry name" value="EUKARYOTIC TRANSLATION INITIATION FACTOR 2C"/>
    <property type="match status" value="1"/>
</dbReference>
<dbReference type="InterPro" id="IPR003165">
    <property type="entry name" value="Piwi"/>
</dbReference>
<gene>
    <name evidence="2" type="ORF">C2G38_2026674</name>
</gene>